<dbReference type="Proteomes" id="UP001482620">
    <property type="component" value="Unassembled WGS sequence"/>
</dbReference>
<evidence type="ECO:0000313" key="2">
    <source>
        <dbReference type="Proteomes" id="UP001482620"/>
    </source>
</evidence>
<accession>A0ABV0ST00</accession>
<keyword evidence="2" id="KW-1185">Reference proteome</keyword>
<proteinExistence type="predicted"/>
<comment type="caution">
    <text evidence="1">The sequence shown here is derived from an EMBL/GenBank/DDBJ whole genome shotgun (WGS) entry which is preliminary data.</text>
</comment>
<name>A0ABV0ST00_9TELE</name>
<protein>
    <submittedName>
        <fullName evidence="1">Uncharacterized protein</fullName>
    </submittedName>
</protein>
<reference evidence="1 2" key="1">
    <citation type="submission" date="2021-06" db="EMBL/GenBank/DDBJ databases">
        <authorList>
            <person name="Palmer J.M."/>
        </authorList>
    </citation>
    <scope>NUCLEOTIDE SEQUENCE [LARGE SCALE GENOMIC DNA]</scope>
    <source>
        <strain evidence="2">if_2019</strain>
        <tissue evidence="1">Muscle</tissue>
    </source>
</reference>
<dbReference type="EMBL" id="JAHRIQ010006273">
    <property type="protein sequence ID" value="MEQ2223226.1"/>
    <property type="molecule type" value="Genomic_DNA"/>
</dbReference>
<sequence>MCGGAFLSWAAVNCRVVALRGQQRGLEGAGSIALTRSEHLTGEMVKGVVSFWGERVHQEEHEGKNNNKVQLVNNQFNSNTLEKGCSKCGLGAICGFLNEWLQI</sequence>
<evidence type="ECO:0000313" key="1">
    <source>
        <dbReference type="EMBL" id="MEQ2223226.1"/>
    </source>
</evidence>
<organism evidence="1 2">
    <name type="scientific">Ilyodon furcidens</name>
    <name type="common">goldbreast splitfin</name>
    <dbReference type="NCBI Taxonomy" id="33524"/>
    <lineage>
        <taxon>Eukaryota</taxon>
        <taxon>Metazoa</taxon>
        <taxon>Chordata</taxon>
        <taxon>Craniata</taxon>
        <taxon>Vertebrata</taxon>
        <taxon>Euteleostomi</taxon>
        <taxon>Actinopterygii</taxon>
        <taxon>Neopterygii</taxon>
        <taxon>Teleostei</taxon>
        <taxon>Neoteleostei</taxon>
        <taxon>Acanthomorphata</taxon>
        <taxon>Ovalentaria</taxon>
        <taxon>Atherinomorphae</taxon>
        <taxon>Cyprinodontiformes</taxon>
        <taxon>Goodeidae</taxon>
        <taxon>Ilyodon</taxon>
    </lineage>
</organism>
<gene>
    <name evidence="1" type="ORF">ILYODFUR_034574</name>
</gene>